<dbReference type="SMART" id="SM00088">
    <property type="entry name" value="PINT"/>
    <property type="match status" value="1"/>
</dbReference>
<dbReference type="EMBL" id="CALLCH030000016">
    <property type="protein sequence ID" value="CAI4217583.1"/>
    <property type="molecule type" value="Genomic_DNA"/>
</dbReference>
<dbReference type="OrthoDB" id="422427at2759"/>
<dbReference type="Pfam" id="PF01399">
    <property type="entry name" value="PCI"/>
    <property type="match status" value="1"/>
</dbReference>
<evidence type="ECO:0000259" key="7">
    <source>
        <dbReference type="PROSITE" id="PS50250"/>
    </source>
</evidence>
<dbReference type="GO" id="GO:0008180">
    <property type="term" value="C:COP9 signalosome"/>
    <property type="evidence" value="ECO:0007669"/>
    <property type="project" value="UniProtKB-KW"/>
</dbReference>
<feature type="domain" description="PCI" evidence="7">
    <location>
        <begin position="230"/>
        <end position="401"/>
    </location>
</feature>
<dbReference type="PANTHER" id="PTHR14145">
    <property type="entry name" value="26S PROTESOME SUBUNIT 6"/>
    <property type="match status" value="1"/>
</dbReference>
<organism evidence="8 9">
    <name type="scientific">Parascedosporium putredinis</name>
    <dbReference type="NCBI Taxonomy" id="1442378"/>
    <lineage>
        <taxon>Eukaryota</taxon>
        <taxon>Fungi</taxon>
        <taxon>Dikarya</taxon>
        <taxon>Ascomycota</taxon>
        <taxon>Pezizomycotina</taxon>
        <taxon>Sordariomycetes</taxon>
        <taxon>Hypocreomycetidae</taxon>
        <taxon>Microascales</taxon>
        <taxon>Microascaceae</taxon>
        <taxon>Parascedosporium</taxon>
    </lineage>
</organism>
<accession>A0A9P1H8R9</accession>
<evidence type="ECO:0000313" key="9">
    <source>
        <dbReference type="Proteomes" id="UP000838763"/>
    </source>
</evidence>
<keyword evidence="4" id="KW-0963">Cytoplasm</keyword>
<proteinExistence type="inferred from homology"/>
<evidence type="ECO:0000256" key="2">
    <source>
        <dbReference type="ARBA" id="ARBA00004496"/>
    </source>
</evidence>
<dbReference type="SUPFAM" id="SSF46785">
    <property type="entry name" value="Winged helix' DNA-binding domain"/>
    <property type="match status" value="1"/>
</dbReference>
<dbReference type="InterPro" id="IPR045135">
    <property type="entry name" value="Rpn7_N"/>
</dbReference>
<evidence type="ECO:0000256" key="3">
    <source>
        <dbReference type="ARBA" id="ARBA00008793"/>
    </source>
</evidence>
<name>A0A9P1H8R9_9PEZI</name>
<dbReference type="PROSITE" id="PS50250">
    <property type="entry name" value="PCI"/>
    <property type="match status" value="1"/>
</dbReference>
<keyword evidence="5" id="KW-0736">Signalosome</keyword>
<dbReference type="Proteomes" id="UP000838763">
    <property type="component" value="Unassembled WGS sequence"/>
</dbReference>
<dbReference type="Pfam" id="PF10602">
    <property type="entry name" value="RPN7"/>
    <property type="match status" value="1"/>
</dbReference>
<comment type="subcellular location">
    <subcellularLocation>
        <location evidence="2">Cytoplasm</location>
    </subcellularLocation>
    <subcellularLocation>
        <location evidence="1">Nucleus</location>
    </subcellularLocation>
</comment>
<protein>
    <recommendedName>
        <fullName evidence="7">PCI domain-containing protein</fullName>
    </recommendedName>
</protein>
<reference evidence="8" key="1">
    <citation type="submission" date="2022-11" db="EMBL/GenBank/DDBJ databases">
        <authorList>
            <person name="Scott C."/>
            <person name="Bruce N."/>
        </authorList>
    </citation>
    <scope>NUCLEOTIDE SEQUENCE</scope>
</reference>
<dbReference type="PANTHER" id="PTHR14145:SF2">
    <property type="entry name" value="COP9 SIGNALOSOME COMPLEX SUBUNIT 1"/>
    <property type="match status" value="1"/>
</dbReference>
<evidence type="ECO:0000256" key="5">
    <source>
        <dbReference type="ARBA" id="ARBA00022790"/>
    </source>
</evidence>
<dbReference type="GO" id="GO:0005737">
    <property type="term" value="C:cytoplasm"/>
    <property type="evidence" value="ECO:0007669"/>
    <property type="project" value="UniProtKB-SubCell"/>
</dbReference>
<dbReference type="InterPro" id="IPR000717">
    <property type="entry name" value="PCI_dom"/>
</dbReference>
<evidence type="ECO:0000256" key="6">
    <source>
        <dbReference type="ARBA" id="ARBA00023242"/>
    </source>
</evidence>
<evidence type="ECO:0000313" key="8">
    <source>
        <dbReference type="EMBL" id="CAI4217583.1"/>
    </source>
</evidence>
<gene>
    <name evidence="8" type="ORF">PPNO1_LOCUS7190</name>
</gene>
<dbReference type="InterPro" id="IPR036390">
    <property type="entry name" value="WH_DNA-bd_sf"/>
</dbReference>
<dbReference type="InterPro" id="IPR019585">
    <property type="entry name" value="Rpn7/CSN1"/>
</dbReference>
<evidence type="ECO:0000256" key="4">
    <source>
        <dbReference type="ARBA" id="ARBA00022490"/>
    </source>
</evidence>
<keyword evidence="6" id="KW-0539">Nucleus</keyword>
<evidence type="ECO:0000256" key="1">
    <source>
        <dbReference type="ARBA" id="ARBA00004123"/>
    </source>
</evidence>
<comment type="similarity">
    <text evidence="3">Belongs to the CSN1 family.</text>
</comment>
<comment type="caution">
    <text evidence="8">The sequence shown here is derived from an EMBL/GenBank/DDBJ whole genome shotgun (WGS) entry which is preliminary data.</text>
</comment>
<keyword evidence="9" id="KW-1185">Reference proteome</keyword>
<sequence>MEATEAASKVEALFVELANQGRAVVREQPKLDLELYVQNYKGRTRFDRLFHIGRTSTVLCIDALKAAVIEAKAGKDVDRYRDAVDTLRQASRSDSEAEIDRAWIDKTSSSNKAETQHLESQLKVYRSNLVKESVRIGNEDLGQHYESIGQLQKAVEVYSNMRTDASTPKHLIDVGKHLTRVGVQMRDWAMVMLQLNKLASLEGQEVLEDASATRRYVNIVRGLAHLEGEAFKDAAQCFLSVDNSTRLASERDIPSPNDIAAYGAILALATMDRAALKTKVLESPTFRPFLELEPHLRKALGLYVNGKYTACLEILGSYKPDYLLDLYLYKHVETLYKQIRTKCIVQYLIPYASIKMESLETAFGRPGQSIGIELCEMIRSGVLSARIDSINKLLVQVTPDPEQSCNGMLWKR</sequence>
<dbReference type="AlphaFoldDB" id="A0A9P1H8R9"/>
<dbReference type="Gene3D" id="1.25.40.570">
    <property type="match status" value="1"/>
</dbReference>